<feature type="domain" description="Acyl-CoA dehydrogenase/oxidase N-terminal" evidence="9">
    <location>
        <begin position="6"/>
        <end position="117"/>
    </location>
</feature>
<dbReference type="SUPFAM" id="SSF56645">
    <property type="entry name" value="Acyl-CoA dehydrogenase NM domain-like"/>
    <property type="match status" value="1"/>
</dbReference>
<feature type="domain" description="Acyl-CoA dehydrogenase/oxidase C-terminal" evidence="7">
    <location>
        <begin position="242"/>
        <end position="374"/>
    </location>
</feature>
<dbReference type="InterPro" id="IPR036250">
    <property type="entry name" value="AcylCo_DH-like_C"/>
</dbReference>
<dbReference type="STRING" id="1827387.A4S15_02665"/>
<evidence type="ECO:0000256" key="5">
    <source>
        <dbReference type="ARBA" id="ARBA00023002"/>
    </source>
</evidence>
<dbReference type="EMBL" id="LWDL01000031">
    <property type="protein sequence ID" value="OQW49642.1"/>
    <property type="molecule type" value="Genomic_DNA"/>
</dbReference>
<keyword evidence="5 6" id="KW-0560">Oxidoreductase</keyword>
<evidence type="ECO:0000256" key="6">
    <source>
        <dbReference type="RuleBase" id="RU362125"/>
    </source>
</evidence>
<comment type="similarity">
    <text evidence="2 6">Belongs to the acyl-CoA dehydrogenase family.</text>
</comment>
<protein>
    <submittedName>
        <fullName evidence="10">Pimeloyl-CoA dehydrogenase small subunit</fullName>
    </submittedName>
</protein>
<accession>A0A1W9HQV8</accession>
<dbReference type="GO" id="GO:0050660">
    <property type="term" value="F:flavin adenine dinucleotide binding"/>
    <property type="evidence" value="ECO:0007669"/>
    <property type="project" value="InterPro"/>
</dbReference>
<dbReference type="Gene3D" id="1.20.140.10">
    <property type="entry name" value="Butyryl-CoA Dehydrogenase, subunit A, domain 3"/>
    <property type="match status" value="1"/>
</dbReference>
<comment type="caution">
    <text evidence="10">The sequence shown here is derived from an EMBL/GenBank/DDBJ whole genome shotgun (WGS) entry which is preliminary data.</text>
</comment>
<evidence type="ECO:0000259" key="9">
    <source>
        <dbReference type="Pfam" id="PF02771"/>
    </source>
</evidence>
<dbReference type="Proteomes" id="UP000192872">
    <property type="component" value="Unassembled WGS sequence"/>
</dbReference>
<evidence type="ECO:0000256" key="1">
    <source>
        <dbReference type="ARBA" id="ARBA00001974"/>
    </source>
</evidence>
<evidence type="ECO:0000256" key="4">
    <source>
        <dbReference type="ARBA" id="ARBA00022827"/>
    </source>
</evidence>
<dbReference type="InterPro" id="IPR013786">
    <property type="entry name" value="AcylCoA_DH/ox_N"/>
</dbReference>
<dbReference type="AlphaFoldDB" id="A0A1W9HQV8"/>
<evidence type="ECO:0000313" key="11">
    <source>
        <dbReference type="Proteomes" id="UP000192872"/>
    </source>
</evidence>
<gene>
    <name evidence="10" type="ORF">A4S15_02665</name>
</gene>
<dbReference type="RefSeq" id="WP_376799851.1">
    <property type="nucleotide sequence ID" value="NZ_DBNB01000008.1"/>
</dbReference>
<name>A0A1W9HQV8_9HYPH</name>
<evidence type="ECO:0000313" key="10">
    <source>
        <dbReference type="EMBL" id="OQW49642.1"/>
    </source>
</evidence>
<proteinExistence type="inferred from homology"/>
<dbReference type="PANTHER" id="PTHR43884:SF20">
    <property type="entry name" value="ACYL-COA DEHYDROGENASE FADE28"/>
    <property type="match status" value="1"/>
</dbReference>
<dbReference type="InterPro" id="IPR046373">
    <property type="entry name" value="Acyl-CoA_Oxase/DH_mid-dom_sf"/>
</dbReference>
<evidence type="ECO:0000259" key="7">
    <source>
        <dbReference type="Pfam" id="PF00441"/>
    </source>
</evidence>
<dbReference type="InterPro" id="IPR009075">
    <property type="entry name" value="AcylCo_DH/oxidase_C"/>
</dbReference>
<sequence length="379" mass="41074">MNFDLNDEQRLLTESVSRLMMDRYDFNQRKTYAMSEEGFSPAMWQAYGELGLLALPFSEDDGGIGGGPVEIMIIMEEIGRALALEPYLPHIVMSASLLRHAASPEQRARLLPGMMDGTRHIAPALGEMTGGYDLSHVRTTAREEGAGFRLDGAKTLVLHGGCAHTFLVSARLQGRPADQQGIGLFVVEADDKGVSHRPYRTQDGQSAAELMLADVHVAKDMMLACGSEAGPAIARMADEAIAAIAAEAVGAMDSLVKGTVDYLKVRKQFGQVIGNFQALQHRAADMVVELEQARSMALYATMMSRHEDAIARAAAISSAKVQINRSARLIAQACVQLHGGIGMTMEHPAGHYMKRLTMIEKTLGDSDFHMDRLASDTNG</sequence>
<dbReference type="InterPro" id="IPR009100">
    <property type="entry name" value="AcylCoA_DH/oxidase_NM_dom_sf"/>
</dbReference>
<evidence type="ECO:0000256" key="3">
    <source>
        <dbReference type="ARBA" id="ARBA00022630"/>
    </source>
</evidence>
<dbReference type="CDD" id="cd00567">
    <property type="entry name" value="ACAD"/>
    <property type="match status" value="1"/>
</dbReference>
<keyword evidence="3 6" id="KW-0285">Flavoprotein</keyword>
<evidence type="ECO:0000256" key="2">
    <source>
        <dbReference type="ARBA" id="ARBA00009347"/>
    </source>
</evidence>
<keyword evidence="4 6" id="KW-0274">FAD</keyword>
<comment type="cofactor">
    <cofactor evidence="1 6">
        <name>FAD</name>
        <dbReference type="ChEBI" id="CHEBI:57692"/>
    </cofactor>
</comment>
<dbReference type="SUPFAM" id="SSF47203">
    <property type="entry name" value="Acyl-CoA dehydrogenase C-terminal domain-like"/>
    <property type="match status" value="1"/>
</dbReference>
<dbReference type="InterPro" id="IPR006091">
    <property type="entry name" value="Acyl-CoA_Oxase/DH_mid-dom"/>
</dbReference>
<reference evidence="10 11" key="1">
    <citation type="journal article" date="2017" name="Water Res.">
        <title>Comammox in drinking water systems.</title>
        <authorList>
            <person name="Wang Y."/>
            <person name="Ma L."/>
            <person name="Mao Y."/>
            <person name="Jiang X."/>
            <person name="Xia Y."/>
            <person name="Yu K."/>
            <person name="Li B."/>
            <person name="Zhang T."/>
        </authorList>
    </citation>
    <scope>NUCLEOTIDE SEQUENCE [LARGE SCALE GENOMIC DNA]</scope>
    <source>
        <strain evidence="10">SG_bin8</strain>
    </source>
</reference>
<dbReference type="Pfam" id="PF02771">
    <property type="entry name" value="Acyl-CoA_dh_N"/>
    <property type="match status" value="1"/>
</dbReference>
<organism evidence="10 11">
    <name type="scientific">Candidatus Raskinella chloraquaticus</name>
    <dbReference type="NCBI Taxonomy" id="1951219"/>
    <lineage>
        <taxon>Bacteria</taxon>
        <taxon>Pseudomonadati</taxon>
        <taxon>Pseudomonadota</taxon>
        <taxon>Alphaproteobacteria</taxon>
        <taxon>Hyphomicrobiales</taxon>
        <taxon>Phreatobacteraceae</taxon>
        <taxon>Candidatus Raskinella</taxon>
    </lineage>
</organism>
<dbReference type="Pfam" id="PF00441">
    <property type="entry name" value="Acyl-CoA_dh_1"/>
    <property type="match status" value="1"/>
</dbReference>
<dbReference type="Gene3D" id="1.10.540.10">
    <property type="entry name" value="Acyl-CoA dehydrogenase/oxidase, N-terminal domain"/>
    <property type="match status" value="1"/>
</dbReference>
<dbReference type="PANTHER" id="PTHR43884">
    <property type="entry name" value="ACYL-COA DEHYDROGENASE"/>
    <property type="match status" value="1"/>
</dbReference>
<dbReference type="GO" id="GO:0003995">
    <property type="term" value="F:acyl-CoA dehydrogenase activity"/>
    <property type="evidence" value="ECO:0007669"/>
    <property type="project" value="TreeGrafter"/>
</dbReference>
<dbReference type="Gene3D" id="2.40.110.10">
    <property type="entry name" value="Butyryl-CoA Dehydrogenase, subunit A, domain 2"/>
    <property type="match status" value="1"/>
</dbReference>
<dbReference type="InterPro" id="IPR037069">
    <property type="entry name" value="AcylCoA_DH/ox_N_sf"/>
</dbReference>
<dbReference type="Pfam" id="PF02770">
    <property type="entry name" value="Acyl-CoA_dh_M"/>
    <property type="match status" value="1"/>
</dbReference>
<feature type="domain" description="Acyl-CoA oxidase/dehydrogenase middle" evidence="8">
    <location>
        <begin position="124"/>
        <end position="209"/>
    </location>
</feature>
<evidence type="ECO:0000259" key="8">
    <source>
        <dbReference type="Pfam" id="PF02770"/>
    </source>
</evidence>